<evidence type="ECO:0000313" key="2">
    <source>
        <dbReference type="EMBL" id="MBZ9567036.1"/>
    </source>
</evidence>
<gene>
    <name evidence="2" type="ORF">KGQ91_04945</name>
</gene>
<sequence>MAQAIKSDRVPAGALGGKTAPDAHDELARLIDNLHRRQIFRLLNDALESLPETSRLIAGELESEGGVRGGANLFVLLRTLGRVPPEDLQRWLDAAARGISAASREEAREAYPAPGVLGVKDLLHDEALWHSLSPLLEGLKAFTGELQAAADSSPGPAEGSRPDPEEGADLPPRRAGSGRDPQEQEESPHRE</sequence>
<reference evidence="2 3" key="1">
    <citation type="submission" date="2021-05" db="EMBL/GenBank/DDBJ databases">
        <title>Petroleum and Energy Research Collection (APPE): ex situ preservation of microbial diversity associated with the oil industry and exploitation of its biotechnological potential.</title>
        <authorList>
            <person name="Paixao C.T.M."/>
            <person name="Gomes M.B."/>
            <person name="Oliveira V.M."/>
        </authorList>
    </citation>
    <scope>NUCLEOTIDE SEQUENCE [LARGE SCALE GENOMIC DNA]</scope>
    <source>
        <strain evidence="2 3">LIT2</strain>
    </source>
</reference>
<protein>
    <recommendedName>
        <fullName evidence="4">DUF1641 domain-containing protein</fullName>
    </recommendedName>
</protein>
<proteinExistence type="predicted"/>
<comment type="caution">
    <text evidence="2">The sequence shown here is derived from an EMBL/GenBank/DDBJ whole genome shotgun (WGS) entry which is preliminary data.</text>
</comment>
<evidence type="ECO:0000256" key="1">
    <source>
        <dbReference type="SAM" id="MobiDB-lite"/>
    </source>
</evidence>
<keyword evidence="3" id="KW-1185">Reference proteome</keyword>
<feature type="compositionally biased region" description="Basic and acidic residues" evidence="1">
    <location>
        <begin position="180"/>
        <end position="191"/>
    </location>
</feature>
<dbReference type="RefSeq" id="WP_224420422.1">
    <property type="nucleotide sequence ID" value="NZ_JAGXFD010000001.1"/>
</dbReference>
<evidence type="ECO:0008006" key="4">
    <source>
        <dbReference type="Google" id="ProtNLM"/>
    </source>
</evidence>
<dbReference type="EMBL" id="JAGXFD010000001">
    <property type="protein sequence ID" value="MBZ9567036.1"/>
    <property type="molecule type" value="Genomic_DNA"/>
</dbReference>
<evidence type="ECO:0000313" key="3">
    <source>
        <dbReference type="Proteomes" id="UP001319883"/>
    </source>
</evidence>
<name>A0ABS7WYT8_9GAMM</name>
<organism evidence="2 3">
    <name type="scientific">Modicisalibacter tunisiensis</name>
    <dbReference type="NCBI Taxonomy" id="390637"/>
    <lineage>
        <taxon>Bacteria</taxon>
        <taxon>Pseudomonadati</taxon>
        <taxon>Pseudomonadota</taxon>
        <taxon>Gammaproteobacteria</taxon>
        <taxon>Oceanospirillales</taxon>
        <taxon>Halomonadaceae</taxon>
        <taxon>Modicisalibacter</taxon>
    </lineage>
</organism>
<dbReference type="Proteomes" id="UP001319883">
    <property type="component" value="Unassembled WGS sequence"/>
</dbReference>
<feature type="region of interest" description="Disordered" evidence="1">
    <location>
        <begin position="146"/>
        <end position="191"/>
    </location>
</feature>
<accession>A0ABS7WYT8</accession>